<dbReference type="SUPFAM" id="SSF53098">
    <property type="entry name" value="Ribonuclease H-like"/>
    <property type="match status" value="1"/>
</dbReference>
<dbReference type="InterPro" id="IPR000477">
    <property type="entry name" value="RT_dom"/>
</dbReference>
<evidence type="ECO:0000313" key="3">
    <source>
        <dbReference type="Proteomes" id="UP001652623"/>
    </source>
</evidence>
<organism evidence="3 4">
    <name type="scientific">Ziziphus jujuba</name>
    <name type="common">Chinese jujube</name>
    <name type="synonym">Ziziphus sativa</name>
    <dbReference type="NCBI Taxonomy" id="326968"/>
    <lineage>
        <taxon>Eukaryota</taxon>
        <taxon>Viridiplantae</taxon>
        <taxon>Streptophyta</taxon>
        <taxon>Embryophyta</taxon>
        <taxon>Tracheophyta</taxon>
        <taxon>Spermatophyta</taxon>
        <taxon>Magnoliopsida</taxon>
        <taxon>eudicotyledons</taxon>
        <taxon>Gunneridae</taxon>
        <taxon>Pentapetalae</taxon>
        <taxon>rosids</taxon>
        <taxon>fabids</taxon>
        <taxon>Rosales</taxon>
        <taxon>Rhamnaceae</taxon>
        <taxon>Paliureae</taxon>
        <taxon>Ziziphus</taxon>
    </lineage>
</organism>
<keyword evidence="3" id="KW-1185">Reference proteome</keyword>
<dbReference type="SUPFAM" id="SSF56672">
    <property type="entry name" value="DNA/RNA polymerases"/>
    <property type="match status" value="1"/>
</dbReference>
<evidence type="ECO:0000313" key="4">
    <source>
        <dbReference type="RefSeq" id="XP_060670005.1"/>
    </source>
</evidence>
<evidence type="ECO:0000259" key="1">
    <source>
        <dbReference type="Pfam" id="PF00078"/>
    </source>
</evidence>
<dbReference type="Proteomes" id="UP001652623">
    <property type="component" value="Chromosome 1"/>
</dbReference>
<dbReference type="InterPro" id="IPR052343">
    <property type="entry name" value="Retrotransposon-Effector_Assoc"/>
</dbReference>
<dbReference type="InterPro" id="IPR002156">
    <property type="entry name" value="RNaseH_domain"/>
</dbReference>
<reference evidence="4" key="2">
    <citation type="submission" date="2025-08" db="UniProtKB">
        <authorList>
            <consortium name="RefSeq"/>
        </authorList>
    </citation>
    <scope>IDENTIFICATION</scope>
    <source>
        <tissue evidence="4">Seedling</tissue>
    </source>
</reference>
<dbReference type="Pfam" id="PF00078">
    <property type="entry name" value="RVT_1"/>
    <property type="match status" value="1"/>
</dbReference>
<dbReference type="GeneID" id="107431488"/>
<dbReference type="PANTHER" id="PTHR46890">
    <property type="entry name" value="NON-LTR RETROLELEMENT REVERSE TRANSCRIPTASE-LIKE PROTEIN-RELATED"/>
    <property type="match status" value="1"/>
</dbReference>
<evidence type="ECO:0000259" key="2">
    <source>
        <dbReference type="Pfam" id="PF13456"/>
    </source>
</evidence>
<sequence>METSATQDTLAKETVISRANSSDKFKLKAVITGEDYPKVYTEEGTGFANPKVDFRDRVALVRYKLHSTAFALRSWNKNVFGFCQTKINELEDRIQWLQGLEPTEESLSEERRTQWELEEWRKRVEILWRQKSRELWLTAGDKNSKFFHVATIANRRKIFIHALKDANGHWKETREDIGALFINEFTKLFEVENLRRSERLAEFIHYCVSYDENVLLEAISTKRKIWNVVKDMPLTKAPGPDGMPALFFQTYWNIVGPDVVTMIQNVFRSGMILRDINRSFVVLIPKVHGVLEFKHLRPISLCNTVYKIIMKIIVDRLRPILRKIISPNQSTFVPGRWMGETTLMVNKVIHAIKKHKGIKVIVGIKMDLQKAYDKVDWIVLTKLLILFGFSEKFTKLVLNYIFSVSMELLLNGSVFGRIPMERGLRANEEEVKQVLKCLKLFYKWMGQKFNKDKSDCFFSYNGWKVKLLSQAGRITLVNHVANAISVHTVSSFLLPKGWCEKIEPATKAFLWKNDLKVSRGYFPVAWNKVCRPKANGGLGLRRLWSFNKALMTKLGWELAMEAELEVVEKALQVAISLGWSRVIVETDVLTIVNALNRIDKSPLHWVAESLFSNVVELCNNFSVVRFNWTPRLKNKLAHLVCKWVASHYVLGPVDLNWLPTLCFDCMIQDSGPLEAS</sequence>
<dbReference type="InterPro" id="IPR044730">
    <property type="entry name" value="RNase_H-like_dom_plant"/>
</dbReference>
<dbReference type="Pfam" id="PF13456">
    <property type="entry name" value="RVT_3"/>
    <property type="match status" value="1"/>
</dbReference>
<dbReference type="RefSeq" id="XP_060670005.1">
    <property type="nucleotide sequence ID" value="XM_060814022.1"/>
</dbReference>
<dbReference type="InterPro" id="IPR036397">
    <property type="entry name" value="RNaseH_sf"/>
</dbReference>
<feature type="domain" description="Reverse transcriptase" evidence="1">
    <location>
        <begin position="293"/>
        <end position="409"/>
    </location>
</feature>
<name>A0ABM3ZZX8_ZIZJJ</name>
<gene>
    <name evidence="4" type="primary">LOC107431488</name>
</gene>
<dbReference type="CDD" id="cd06222">
    <property type="entry name" value="RNase_H_like"/>
    <property type="match status" value="1"/>
</dbReference>
<dbReference type="InterPro" id="IPR012337">
    <property type="entry name" value="RNaseH-like_sf"/>
</dbReference>
<feature type="domain" description="RNase H type-1" evidence="2">
    <location>
        <begin position="559"/>
        <end position="643"/>
    </location>
</feature>
<proteinExistence type="predicted"/>
<reference evidence="3" key="1">
    <citation type="submission" date="2025-05" db="UniProtKB">
        <authorList>
            <consortium name="RefSeq"/>
        </authorList>
    </citation>
    <scope>NUCLEOTIDE SEQUENCE [LARGE SCALE GENOMIC DNA]</scope>
</reference>
<dbReference type="PANTHER" id="PTHR46890:SF48">
    <property type="entry name" value="RNA-DIRECTED DNA POLYMERASE"/>
    <property type="match status" value="1"/>
</dbReference>
<accession>A0ABM3ZZX8</accession>
<dbReference type="Gene3D" id="3.30.420.10">
    <property type="entry name" value="Ribonuclease H-like superfamily/Ribonuclease H"/>
    <property type="match status" value="1"/>
</dbReference>
<dbReference type="InterPro" id="IPR043502">
    <property type="entry name" value="DNA/RNA_pol_sf"/>
</dbReference>
<protein>
    <submittedName>
        <fullName evidence="4">Uncharacterized protein LOC107431488</fullName>
    </submittedName>
</protein>